<dbReference type="SUPFAM" id="SSF144083">
    <property type="entry name" value="Magnesium transport protein CorA, transmembrane region"/>
    <property type="match status" value="1"/>
</dbReference>
<dbReference type="GO" id="GO:0046873">
    <property type="term" value="F:metal ion transmembrane transporter activity"/>
    <property type="evidence" value="ECO:0007669"/>
    <property type="project" value="InterPro"/>
</dbReference>
<keyword evidence="7" id="KW-1185">Reference proteome</keyword>
<feature type="transmembrane region" description="Helical" evidence="5">
    <location>
        <begin position="410"/>
        <end position="438"/>
    </location>
</feature>
<feature type="transmembrane region" description="Helical" evidence="5">
    <location>
        <begin position="377"/>
        <end position="398"/>
    </location>
</feature>
<keyword evidence="2 5" id="KW-0812">Transmembrane</keyword>
<evidence type="ECO:0000256" key="5">
    <source>
        <dbReference type="SAM" id="Phobius"/>
    </source>
</evidence>
<keyword evidence="3 5" id="KW-1133">Transmembrane helix</keyword>
<proteinExistence type="predicted"/>
<comment type="caution">
    <text evidence="6">The sequence shown here is derived from an EMBL/GenBank/DDBJ whole genome shotgun (WGS) entry which is preliminary data.</text>
</comment>
<protein>
    <submittedName>
        <fullName evidence="6">Uncharacterized protein</fullName>
    </submittedName>
</protein>
<dbReference type="EMBL" id="JAACFV010000044">
    <property type="protein sequence ID" value="KAF7509236.1"/>
    <property type="molecule type" value="Genomic_DNA"/>
</dbReference>
<dbReference type="Gene3D" id="1.20.58.340">
    <property type="entry name" value="Magnesium transport protein CorA, transmembrane region"/>
    <property type="match status" value="1"/>
</dbReference>
<reference evidence="6" key="1">
    <citation type="submission" date="2020-02" db="EMBL/GenBank/DDBJ databases">
        <authorList>
            <person name="Palmer J.M."/>
        </authorList>
    </citation>
    <scope>NUCLEOTIDE SEQUENCE</scope>
    <source>
        <strain evidence="6">EPUS1.4</strain>
        <tissue evidence="6">Thallus</tissue>
    </source>
</reference>
<evidence type="ECO:0000256" key="3">
    <source>
        <dbReference type="ARBA" id="ARBA00022989"/>
    </source>
</evidence>
<comment type="subcellular location">
    <subcellularLocation>
        <location evidence="1">Membrane</location>
        <topology evidence="1">Multi-pass membrane protein</topology>
    </subcellularLocation>
</comment>
<evidence type="ECO:0000256" key="2">
    <source>
        <dbReference type="ARBA" id="ARBA00022692"/>
    </source>
</evidence>
<evidence type="ECO:0000256" key="4">
    <source>
        <dbReference type="ARBA" id="ARBA00023136"/>
    </source>
</evidence>
<dbReference type="InterPro" id="IPR045863">
    <property type="entry name" value="CorA_TM1_TM2"/>
</dbReference>
<accession>A0A8H7ALF0</accession>
<keyword evidence="4 5" id="KW-0472">Membrane</keyword>
<organism evidence="6 7">
    <name type="scientific">Endocarpon pusillum</name>
    <dbReference type="NCBI Taxonomy" id="364733"/>
    <lineage>
        <taxon>Eukaryota</taxon>
        <taxon>Fungi</taxon>
        <taxon>Dikarya</taxon>
        <taxon>Ascomycota</taxon>
        <taxon>Pezizomycotina</taxon>
        <taxon>Eurotiomycetes</taxon>
        <taxon>Chaetothyriomycetidae</taxon>
        <taxon>Verrucariales</taxon>
        <taxon>Verrucariaceae</taxon>
        <taxon>Endocarpon</taxon>
    </lineage>
</organism>
<dbReference type="GO" id="GO:0016020">
    <property type="term" value="C:membrane"/>
    <property type="evidence" value="ECO:0007669"/>
    <property type="project" value="UniProtKB-SubCell"/>
</dbReference>
<dbReference type="OrthoDB" id="3231000at2759"/>
<evidence type="ECO:0000313" key="6">
    <source>
        <dbReference type="EMBL" id="KAF7509236.1"/>
    </source>
</evidence>
<gene>
    <name evidence="6" type="ORF">GJ744_008296</name>
</gene>
<dbReference type="Proteomes" id="UP000606974">
    <property type="component" value="Unassembled WGS sequence"/>
</dbReference>
<dbReference type="AlphaFoldDB" id="A0A8H7ALF0"/>
<evidence type="ECO:0000313" key="7">
    <source>
        <dbReference type="Proteomes" id="UP000606974"/>
    </source>
</evidence>
<evidence type="ECO:0000256" key="1">
    <source>
        <dbReference type="ARBA" id="ARBA00004141"/>
    </source>
</evidence>
<sequence>MRSENKINKILFLRGYASPDWISMIGGICRVDPEYFNRHLAFMTTLVSRSAFSKPSLSSTCRNIITLRINTILGGYSQRNEFKNLAARRISEAADMNTYSRLYQRTASYGDSIVRGFYTLDEHYSILEQEISVCVRESKQGWLALVWLDVGRDLTLGPKGPWLSHHNVLSGSANSLPVIQHHVSMVTKQTYTERAKTSIDGSEISTLSDSAIQQSTMLLPFDCNSLADGETAKQDAFYALNAVFQHAAFSEVQLINLMEHQIDKEMGILALGRDRSHSLDNLQYFRSILDRHVRQIRDVICAIKSQGREGWPSASDTKGQRKCSLTVDRLLEDYDGLLFRALGLCERCTEGMGIMMNRAVVAESKKAIDQAERVKKLTLLASFFIQLSFTTSLFGANFSEFAPGNYLSIWSFFAASVPVLLLTYCFYLWDVGAWFVSLREWARVRVRR</sequence>
<name>A0A8H7ALF0_9EURO</name>